<name>A0A8I0DQA9_9FIRM</name>
<gene>
    <name evidence="6" type="ORF">H8S54_00355</name>
</gene>
<dbReference type="AlphaFoldDB" id="A0A8I0DQA9"/>
<dbReference type="InterPro" id="IPR004136">
    <property type="entry name" value="NMO"/>
</dbReference>
<dbReference type="EMBL" id="JACOOT010000002">
    <property type="protein sequence ID" value="MBC5649613.1"/>
    <property type="molecule type" value="Genomic_DNA"/>
</dbReference>
<dbReference type="InterPro" id="IPR013785">
    <property type="entry name" value="Aldolase_TIM"/>
</dbReference>
<keyword evidence="7" id="KW-1185">Reference proteome</keyword>
<evidence type="ECO:0000256" key="2">
    <source>
        <dbReference type="ARBA" id="ARBA00013457"/>
    </source>
</evidence>
<keyword evidence="5" id="KW-0560">Oxidoreductase</keyword>
<evidence type="ECO:0000256" key="4">
    <source>
        <dbReference type="ARBA" id="ARBA00022643"/>
    </source>
</evidence>
<evidence type="ECO:0000256" key="3">
    <source>
        <dbReference type="ARBA" id="ARBA00022630"/>
    </source>
</evidence>
<proteinExistence type="predicted"/>
<dbReference type="Pfam" id="PF03060">
    <property type="entry name" value="NMO"/>
    <property type="match status" value="1"/>
</dbReference>
<dbReference type="Proteomes" id="UP000652847">
    <property type="component" value="Unassembled WGS sequence"/>
</dbReference>
<protein>
    <recommendedName>
        <fullName evidence="2">Probable nitronate monooxygenase</fullName>
    </recommendedName>
</protein>
<dbReference type="CDD" id="cd04730">
    <property type="entry name" value="NPD_like"/>
    <property type="match status" value="1"/>
</dbReference>
<dbReference type="PANTHER" id="PTHR32332">
    <property type="entry name" value="2-NITROPROPANE DIOXYGENASE"/>
    <property type="match status" value="1"/>
</dbReference>
<dbReference type="Gene3D" id="3.20.20.70">
    <property type="entry name" value="Aldolase class I"/>
    <property type="match status" value="1"/>
</dbReference>
<comment type="function">
    <text evidence="1">Nitronate monooxygenase that uses molecular oxygen to catalyze the oxidative denitrification of alkyl nitronates. Acts on propionate 3-nitronate (P3N), the presumed physiological substrate. Probably functions in the detoxification of P3N, a metabolic poison produced by plants and fungi as a defense mechanism.</text>
</comment>
<accession>A0A8I0DQA9</accession>
<comment type="caution">
    <text evidence="6">The sequence shown here is derived from an EMBL/GenBank/DDBJ whole genome shotgun (WGS) entry which is preliminary data.</text>
</comment>
<evidence type="ECO:0000256" key="1">
    <source>
        <dbReference type="ARBA" id="ARBA00003535"/>
    </source>
</evidence>
<organism evidence="6 7">
    <name type="scientific">Blautia segnis</name>
    <dbReference type="NCBI Taxonomy" id="2763030"/>
    <lineage>
        <taxon>Bacteria</taxon>
        <taxon>Bacillati</taxon>
        <taxon>Bacillota</taxon>
        <taxon>Clostridia</taxon>
        <taxon>Lachnospirales</taxon>
        <taxon>Lachnospiraceae</taxon>
        <taxon>Blautia</taxon>
    </lineage>
</organism>
<dbReference type="GO" id="GO:0018580">
    <property type="term" value="F:nitronate monooxygenase activity"/>
    <property type="evidence" value="ECO:0007669"/>
    <property type="project" value="InterPro"/>
</dbReference>
<keyword evidence="6" id="KW-0503">Monooxygenase</keyword>
<evidence type="ECO:0000256" key="5">
    <source>
        <dbReference type="ARBA" id="ARBA00023002"/>
    </source>
</evidence>
<reference evidence="6 7" key="1">
    <citation type="submission" date="2020-08" db="EMBL/GenBank/DDBJ databases">
        <title>Genome public.</title>
        <authorList>
            <person name="Liu C."/>
            <person name="Sun Q."/>
        </authorList>
    </citation>
    <scope>NUCLEOTIDE SEQUENCE [LARGE SCALE GENOMIC DNA]</scope>
    <source>
        <strain evidence="6 7">BX17</strain>
    </source>
</reference>
<evidence type="ECO:0000313" key="7">
    <source>
        <dbReference type="Proteomes" id="UP000652847"/>
    </source>
</evidence>
<keyword evidence="3" id="KW-0285">Flavoprotein</keyword>
<dbReference type="PANTHER" id="PTHR32332:SF18">
    <property type="entry name" value="2-NITROPROPANE DIOXYGENASE"/>
    <property type="match status" value="1"/>
</dbReference>
<sequence>MEGFIVDREYKSSLKCLRIGDKIAELPIIQGGMGVGVSRSSLAGAVAAEGGVGVISTAQIGYDEEGFEKDPAACNLRAIRRHILKAREIAKGRGLIGVNVMAALKHYKEHIHEAVAAGADLIISGAGLPVNLPELVPETCRTKIAPIVSSKRAAQLILKMWAHRYNRTADLIVIEGPEAGGHLGFSREQLDHRADLDFDQEIRDIISCKKEYEEKFSREIPVVVAGGIFDRSDIDHVLSLGADGVQIASRFVATEECDADERYKQAYIDAREEDIQIVQSPVGMPGRAVRNHFVETVEAGRIPVKKCYHCLEKCNPGQVPYCITNALIQAVNGDVENGLIFCGSNTGRIREITTVSALMRELAEG</sequence>
<dbReference type="SUPFAM" id="SSF51412">
    <property type="entry name" value="Inosine monophosphate dehydrogenase (IMPDH)"/>
    <property type="match status" value="1"/>
</dbReference>
<keyword evidence="4" id="KW-0288">FMN</keyword>
<evidence type="ECO:0000313" key="6">
    <source>
        <dbReference type="EMBL" id="MBC5649613.1"/>
    </source>
</evidence>